<organism evidence="2 3">
    <name type="scientific">Candidatus Adlerbacteria bacterium RIFCSPHIGHO2_02_FULL_52_17</name>
    <dbReference type="NCBI Taxonomy" id="1797240"/>
    <lineage>
        <taxon>Bacteria</taxon>
        <taxon>Candidatus Adleribacteriota</taxon>
    </lineage>
</organism>
<evidence type="ECO:0000313" key="3">
    <source>
        <dbReference type="Proteomes" id="UP000177564"/>
    </source>
</evidence>
<keyword evidence="1" id="KW-0812">Transmembrane</keyword>
<dbReference type="Proteomes" id="UP000177564">
    <property type="component" value="Unassembled WGS sequence"/>
</dbReference>
<gene>
    <name evidence="2" type="ORF">A3D68_01470</name>
</gene>
<reference evidence="2 3" key="1">
    <citation type="journal article" date="2016" name="Nat. Commun.">
        <title>Thousands of microbial genomes shed light on interconnected biogeochemical processes in an aquifer system.</title>
        <authorList>
            <person name="Anantharaman K."/>
            <person name="Brown C.T."/>
            <person name="Hug L.A."/>
            <person name="Sharon I."/>
            <person name="Castelle C.J."/>
            <person name="Probst A.J."/>
            <person name="Thomas B.C."/>
            <person name="Singh A."/>
            <person name="Wilkins M.J."/>
            <person name="Karaoz U."/>
            <person name="Brodie E.L."/>
            <person name="Williams K.H."/>
            <person name="Hubbard S.S."/>
            <person name="Banfield J.F."/>
        </authorList>
    </citation>
    <scope>NUCLEOTIDE SEQUENCE [LARGE SCALE GENOMIC DNA]</scope>
</reference>
<proteinExistence type="predicted"/>
<protein>
    <submittedName>
        <fullName evidence="2">Uncharacterized protein</fullName>
    </submittedName>
</protein>
<sequence length="68" mass="7856">MSREKVLTVLVVIVFGLWFFFLQGPEKDSTPGFKQLGSCEIVRFAQYDRLDCQDGTSYTFVRTGQRWG</sequence>
<accession>A0A1F4XQ51</accession>
<evidence type="ECO:0000313" key="2">
    <source>
        <dbReference type="EMBL" id="OGC83857.1"/>
    </source>
</evidence>
<dbReference type="EMBL" id="MEWU01000008">
    <property type="protein sequence ID" value="OGC83857.1"/>
    <property type="molecule type" value="Genomic_DNA"/>
</dbReference>
<comment type="caution">
    <text evidence="2">The sequence shown here is derived from an EMBL/GenBank/DDBJ whole genome shotgun (WGS) entry which is preliminary data.</text>
</comment>
<feature type="transmembrane region" description="Helical" evidence="1">
    <location>
        <begin position="6"/>
        <end position="24"/>
    </location>
</feature>
<evidence type="ECO:0000256" key="1">
    <source>
        <dbReference type="SAM" id="Phobius"/>
    </source>
</evidence>
<keyword evidence="1" id="KW-0472">Membrane</keyword>
<keyword evidence="1" id="KW-1133">Transmembrane helix</keyword>
<dbReference type="AlphaFoldDB" id="A0A1F4XQ51"/>
<name>A0A1F4XQ51_9BACT</name>